<evidence type="ECO:0000256" key="1">
    <source>
        <dbReference type="ARBA" id="ARBA00022448"/>
    </source>
</evidence>
<keyword evidence="1" id="KW-0813">Transport</keyword>
<dbReference type="InterPro" id="IPR017871">
    <property type="entry name" value="ABC_transporter-like_CS"/>
</dbReference>
<keyword evidence="2" id="KW-0547">Nucleotide-binding</keyword>
<keyword evidence="3 5" id="KW-0067">ATP-binding</keyword>
<evidence type="ECO:0000256" key="2">
    <source>
        <dbReference type="ARBA" id="ARBA00022741"/>
    </source>
</evidence>
<dbReference type="GO" id="GO:0016887">
    <property type="term" value="F:ATP hydrolysis activity"/>
    <property type="evidence" value="ECO:0007669"/>
    <property type="project" value="InterPro"/>
</dbReference>
<dbReference type="InterPro" id="IPR003439">
    <property type="entry name" value="ABC_transporter-like_ATP-bd"/>
</dbReference>
<dbReference type="PANTHER" id="PTHR43023">
    <property type="entry name" value="PROTEIN TRIGALACTOSYLDIACYLGLYCEROL 3, CHLOROPLASTIC"/>
    <property type="match status" value="1"/>
</dbReference>
<accession>A0A1F7F4P0</accession>
<reference evidence="5 6" key="1">
    <citation type="journal article" date="2016" name="Nat. Commun.">
        <title>Thousands of microbial genomes shed light on interconnected biogeochemical processes in an aquifer system.</title>
        <authorList>
            <person name="Anantharaman K."/>
            <person name="Brown C.T."/>
            <person name="Hug L.A."/>
            <person name="Sharon I."/>
            <person name="Castelle C.J."/>
            <person name="Probst A.J."/>
            <person name="Thomas B.C."/>
            <person name="Singh A."/>
            <person name="Wilkins M.J."/>
            <person name="Karaoz U."/>
            <person name="Brodie E.L."/>
            <person name="Williams K.H."/>
            <person name="Hubbard S.S."/>
            <person name="Banfield J.F."/>
        </authorList>
    </citation>
    <scope>NUCLEOTIDE SEQUENCE [LARGE SCALE GENOMIC DNA]</scope>
</reference>
<dbReference type="Proteomes" id="UP000179243">
    <property type="component" value="Unassembled WGS sequence"/>
</dbReference>
<dbReference type="InterPro" id="IPR003593">
    <property type="entry name" value="AAA+_ATPase"/>
</dbReference>
<dbReference type="Pfam" id="PF00005">
    <property type="entry name" value="ABC_tran"/>
    <property type="match status" value="1"/>
</dbReference>
<sequence>MDQQPIVEAENVTVRYGEHVVLKAVSAAFMPSRITAILGTSGCGKTTLLKTLLGLITPVSGVVRLFGHTLADQDSPASVDMLKKAGTLFQNGALLGSLNIAENVALPLAMHTALPRDVIDEMVHIKLSQVGIPNAAYLFPSELSGGMRKRAALARALALEPPLLFCDEPSAGLDPVTSAGLDDLLLTLRESLGITIVVVTHELLSIERIADSILFLHEGSVLYSGVQDQARKAPDGPMHDFFARRELAAPEAVDETSDFIVENVA</sequence>
<organism evidence="5 6">
    <name type="scientific">Candidatus Raymondbacteria bacterium RIFOXYD12_FULL_49_13</name>
    <dbReference type="NCBI Taxonomy" id="1817890"/>
    <lineage>
        <taxon>Bacteria</taxon>
        <taxon>Raymondiibacteriota</taxon>
    </lineage>
</organism>
<name>A0A1F7F4P0_UNCRA</name>
<gene>
    <name evidence="5" type="ORF">A2519_07295</name>
</gene>
<dbReference type="GO" id="GO:0005524">
    <property type="term" value="F:ATP binding"/>
    <property type="evidence" value="ECO:0007669"/>
    <property type="project" value="UniProtKB-KW"/>
</dbReference>
<evidence type="ECO:0000256" key="3">
    <source>
        <dbReference type="ARBA" id="ARBA00022840"/>
    </source>
</evidence>
<dbReference type="PROSITE" id="PS00211">
    <property type="entry name" value="ABC_TRANSPORTER_1"/>
    <property type="match status" value="1"/>
</dbReference>
<dbReference type="SUPFAM" id="SSF52540">
    <property type="entry name" value="P-loop containing nucleoside triphosphate hydrolases"/>
    <property type="match status" value="1"/>
</dbReference>
<evidence type="ECO:0000313" key="6">
    <source>
        <dbReference type="Proteomes" id="UP000179243"/>
    </source>
</evidence>
<comment type="caution">
    <text evidence="5">The sequence shown here is derived from an EMBL/GenBank/DDBJ whole genome shotgun (WGS) entry which is preliminary data.</text>
</comment>
<feature type="domain" description="ABC transporter" evidence="4">
    <location>
        <begin position="7"/>
        <end position="243"/>
    </location>
</feature>
<dbReference type="EMBL" id="MFYX01000122">
    <property type="protein sequence ID" value="OGK01629.1"/>
    <property type="molecule type" value="Genomic_DNA"/>
</dbReference>
<dbReference type="InterPro" id="IPR027417">
    <property type="entry name" value="P-loop_NTPase"/>
</dbReference>
<proteinExistence type="predicted"/>
<protein>
    <submittedName>
        <fullName evidence="5">ABC transporter ATP-binding protein</fullName>
    </submittedName>
</protein>
<dbReference type="PROSITE" id="PS50893">
    <property type="entry name" value="ABC_TRANSPORTER_2"/>
    <property type="match status" value="1"/>
</dbReference>
<dbReference type="PANTHER" id="PTHR43023:SF3">
    <property type="entry name" value="PROTEIN TRIGALACTOSYLDIACYLGLYCEROL 3, CHLOROPLASTIC"/>
    <property type="match status" value="1"/>
</dbReference>
<dbReference type="AlphaFoldDB" id="A0A1F7F4P0"/>
<dbReference type="Gene3D" id="3.40.50.300">
    <property type="entry name" value="P-loop containing nucleotide triphosphate hydrolases"/>
    <property type="match status" value="1"/>
</dbReference>
<evidence type="ECO:0000259" key="4">
    <source>
        <dbReference type="PROSITE" id="PS50893"/>
    </source>
</evidence>
<evidence type="ECO:0000313" key="5">
    <source>
        <dbReference type="EMBL" id="OGK01629.1"/>
    </source>
</evidence>
<dbReference type="SMART" id="SM00382">
    <property type="entry name" value="AAA"/>
    <property type="match status" value="1"/>
</dbReference>